<evidence type="ECO:0000256" key="6">
    <source>
        <dbReference type="RuleBase" id="RU003560"/>
    </source>
</evidence>
<comment type="similarity">
    <text evidence="2 6">Belongs to the class-III pyridoxal-phosphate-dependent aminotransferase family.</text>
</comment>
<dbReference type="GO" id="GO:0030170">
    <property type="term" value="F:pyridoxal phosphate binding"/>
    <property type="evidence" value="ECO:0007669"/>
    <property type="project" value="InterPro"/>
</dbReference>
<keyword evidence="5 6" id="KW-0663">Pyridoxal phosphate</keyword>
<dbReference type="InterPro" id="IPR050103">
    <property type="entry name" value="Class-III_PLP-dep_AT"/>
</dbReference>
<organism evidence="7 8">
    <name type="scientific">Hwanghaeella grinnelliae</name>
    <dbReference type="NCBI Taxonomy" id="2500179"/>
    <lineage>
        <taxon>Bacteria</taxon>
        <taxon>Pseudomonadati</taxon>
        <taxon>Pseudomonadota</taxon>
        <taxon>Alphaproteobacteria</taxon>
        <taxon>Rhodospirillales</taxon>
        <taxon>Rhodospirillaceae</taxon>
        <taxon>Hwanghaeella</taxon>
    </lineage>
</organism>
<dbReference type="InterPro" id="IPR015422">
    <property type="entry name" value="PyrdxlP-dep_Trfase_small"/>
</dbReference>
<accession>A0A437QYU1</accession>
<dbReference type="EC" id="2.6.1.19" evidence="7"/>
<dbReference type="OrthoDB" id="9801834at2"/>
<dbReference type="GO" id="GO:0042802">
    <property type="term" value="F:identical protein binding"/>
    <property type="evidence" value="ECO:0007669"/>
    <property type="project" value="TreeGrafter"/>
</dbReference>
<evidence type="ECO:0000256" key="5">
    <source>
        <dbReference type="ARBA" id="ARBA00022898"/>
    </source>
</evidence>
<name>A0A437QYU1_9PROT</name>
<dbReference type="AlphaFoldDB" id="A0A437QYU1"/>
<dbReference type="GO" id="GO:0009448">
    <property type="term" value="P:gamma-aminobutyric acid metabolic process"/>
    <property type="evidence" value="ECO:0007669"/>
    <property type="project" value="InterPro"/>
</dbReference>
<dbReference type="PANTHER" id="PTHR11986">
    <property type="entry name" value="AMINOTRANSFERASE CLASS III"/>
    <property type="match status" value="1"/>
</dbReference>
<dbReference type="InterPro" id="IPR015424">
    <property type="entry name" value="PyrdxlP-dep_Trfase"/>
</dbReference>
<evidence type="ECO:0000256" key="4">
    <source>
        <dbReference type="ARBA" id="ARBA00022679"/>
    </source>
</evidence>
<evidence type="ECO:0000313" key="8">
    <source>
        <dbReference type="Proteomes" id="UP000287447"/>
    </source>
</evidence>
<gene>
    <name evidence="7" type="primary">gabT</name>
    <name evidence="7" type="ORF">EOI86_10780</name>
</gene>
<sequence>MTDNNSLNIRRQAATPRGVATATQIFAQKAENAELWDVEGRRYVDFAGGIAVLNTGHCNPAVLARAAEQMARFTHTAYQVVPYEPYVELAEKLNTLAPGKSAKKSLFVTTGAEAVENAIKIARAYTGRSGVIAFSGGFHGRTNLTMGLTGKVAPYKKGFGPFPGEVYHLPFPMPMHGVTVDDTVAALEQLFRADIEPERVAAIIIEPVQGEGGFYIAPTELLQHLRQVCDRHGILLIADEIQSGFCRTGKLFAIEHSGVEPDMITMAKSMAGGFPLAGVVGKAEIMDAPEPGGLGGTYGGNPVSCAAALGVLDEIERLGLNQRAEALGNRVVDRIRAAASREDYLPIGDIRQLGAMIAFELVERHGTNIPNAAAAKALCAQALDNGLILLSCGVFGNSIRILVPLTASDAVVDEGMTILEQSLRQVATFSAAAE</sequence>
<dbReference type="EMBL" id="SADE01000001">
    <property type="protein sequence ID" value="RVU39677.1"/>
    <property type="molecule type" value="Genomic_DNA"/>
</dbReference>
<dbReference type="SUPFAM" id="SSF53383">
    <property type="entry name" value="PLP-dependent transferases"/>
    <property type="match status" value="1"/>
</dbReference>
<dbReference type="Pfam" id="PF00202">
    <property type="entry name" value="Aminotran_3"/>
    <property type="match status" value="1"/>
</dbReference>
<dbReference type="PANTHER" id="PTHR11986:SF58">
    <property type="entry name" value="LEUCINE_METHIONINE RACEMASE"/>
    <property type="match status" value="1"/>
</dbReference>
<dbReference type="InterPro" id="IPR015421">
    <property type="entry name" value="PyrdxlP-dep_Trfase_major"/>
</dbReference>
<dbReference type="InterPro" id="IPR004632">
    <property type="entry name" value="4NH2But_aminotransferase_bac"/>
</dbReference>
<dbReference type="GO" id="GO:0034386">
    <property type="term" value="F:4-aminobutyrate:2-oxoglutarate transaminase activity"/>
    <property type="evidence" value="ECO:0007669"/>
    <property type="project" value="UniProtKB-EC"/>
</dbReference>
<dbReference type="Gene3D" id="3.40.640.10">
    <property type="entry name" value="Type I PLP-dependent aspartate aminotransferase-like (Major domain)"/>
    <property type="match status" value="1"/>
</dbReference>
<comment type="caution">
    <text evidence="7">The sequence shown here is derived from an EMBL/GenBank/DDBJ whole genome shotgun (WGS) entry which is preliminary data.</text>
</comment>
<dbReference type="Gene3D" id="3.90.1150.10">
    <property type="entry name" value="Aspartate Aminotransferase, domain 1"/>
    <property type="match status" value="1"/>
</dbReference>
<evidence type="ECO:0000313" key="7">
    <source>
        <dbReference type="EMBL" id="RVU39677.1"/>
    </source>
</evidence>
<keyword evidence="8" id="KW-1185">Reference proteome</keyword>
<keyword evidence="4 7" id="KW-0808">Transferase</keyword>
<dbReference type="PIRSF" id="PIRSF000521">
    <property type="entry name" value="Transaminase_4ab_Lys_Orn"/>
    <property type="match status" value="1"/>
</dbReference>
<protein>
    <submittedName>
        <fullName evidence="7">4-aminobutyrate--2-oxoglutarate transaminase</fullName>
        <ecNumber evidence="7">2.6.1.19</ecNumber>
    </submittedName>
</protein>
<dbReference type="RefSeq" id="WP_127765048.1">
    <property type="nucleotide sequence ID" value="NZ_SADE01000001.1"/>
</dbReference>
<dbReference type="FunFam" id="3.40.640.10:FF:000013">
    <property type="entry name" value="4-aminobutyrate aminotransferase"/>
    <property type="match status" value="1"/>
</dbReference>
<dbReference type="InterPro" id="IPR049704">
    <property type="entry name" value="Aminotrans_3_PPA_site"/>
</dbReference>
<proteinExistence type="inferred from homology"/>
<dbReference type="InterPro" id="IPR005814">
    <property type="entry name" value="Aminotrans_3"/>
</dbReference>
<reference evidence="8" key="1">
    <citation type="submission" date="2019-01" db="EMBL/GenBank/DDBJ databases">
        <title>Gri0909 isolated from a small marine red alga.</title>
        <authorList>
            <person name="Kim J."/>
            <person name="Jeong S.E."/>
            <person name="Jeon C.O."/>
        </authorList>
    </citation>
    <scope>NUCLEOTIDE SEQUENCE [LARGE SCALE GENOMIC DNA]</scope>
    <source>
        <strain evidence="8">Gri0909</strain>
    </source>
</reference>
<evidence type="ECO:0000256" key="2">
    <source>
        <dbReference type="ARBA" id="ARBA00008954"/>
    </source>
</evidence>
<dbReference type="PROSITE" id="PS00600">
    <property type="entry name" value="AA_TRANSFER_CLASS_3"/>
    <property type="match status" value="1"/>
</dbReference>
<evidence type="ECO:0000256" key="1">
    <source>
        <dbReference type="ARBA" id="ARBA00001933"/>
    </source>
</evidence>
<dbReference type="Proteomes" id="UP000287447">
    <property type="component" value="Unassembled WGS sequence"/>
</dbReference>
<dbReference type="NCBIfam" id="TIGR00700">
    <property type="entry name" value="GABAtrnsam"/>
    <property type="match status" value="1"/>
</dbReference>
<evidence type="ECO:0000256" key="3">
    <source>
        <dbReference type="ARBA" id="ARBA00022576"/>
    </source>
</evidence>
<comment type="cofactor">
    <cofactor evidence="1">
        <name>pyridoxal 5'-phosphate</name>
        <dbReference type="ChEBI" id="CHEBI:597326"/>
    </cofactor>
</comment>
<dbReference type="CDD" id="cd00610">
    <property type="entry name" value="OAT_like"/>
    <property type="match status" value="1"/>
</dbReference>
<keyword evidence="3 7" id="KW-0032">Aminotransferase</keyword>